<feature type="domain" description="Integrase catalytic" evidence="2">
    <location>
        <begin position="26"/>
        <end position="198"/>
    </location>
</feature>
<dbReference type="InterPro" id="IPR001584">
    <property type="entry name" value="Integrase_cat-core"/>
</dbReference>
<dbReference type="InterPro" id="IPR036397">
    <property type="entry name" value="RNaseH_sf"/>
</dbReference>
<evidence type="ECO:0000259" key="2">
    <source>
        <dbReference type="PROSITE" id="PS50994"/>
    </source>
</evidence>
<dbReference type="PROSITE" id="PS50994">
    <property type="entry name" value="INTEGRASE"/>
    <property type="match status" value="1"/>
</dbReference>
<dbReference type="InterPro" id="IPR012337">
    <property type="entry name" value="RNaseH-like_sf"/>
</dbReference>
<dbReference type="Proteomes" id="UP000287033">
    <property type="component" value="Unassembled WGS sequence"/>
</dbReference>
<dbReference type="InterPro" id="IPR050951">
    <property type="entry name" value="Retrovirus_Pol_polyprotein"/>
</dbReference>
<dbReference type="Gene3D" id="3.30.420.10">
    <property type="entry name" value="Ribonuclease H-like superfamily/Ribonuclease H"/>
    <property type="match status" value="1"/>
</dbReference>
<proteinExistence type="predicted"/>
<dbReference type="EMBL" id="BEZZ01000375">
    <property type="protein sequence ID" value="GCC31595.1"/>
    <property type="molecule type" value="Genomic_DNA"/>
</dbReference>
<gene>
    <name evidence="3" type="ORF">chiPu_0010055</name>
</gene>
<dbReference type="STRING" id="137246.A0A401SMG6"/>
<organism evidence="3 4">
    <name type="scientific">Chiloscyllium punctatum</name>
    <name type="common">Brownbanded bambooshark</name>
    <name type="synonym">Hemiscyllium punctatum</name>
    <dbReference type="NCBI Taxonomy" id="137246"/>
    <lineage>
        <taxon>Eukaryota</taxon>
        <taxon>Metazoa</taxon>
        <taxon>Chordata</taxon>
        <taxon>Craniata</taxon>
        <taxon>Vertebrata</taxon>
        <taxon>Chondrichthyes</taxon>
        <taxon>Elasmobranchii</taxon>
        <taxon>Galeomorphii</taxon>
        <taxon>Galeoidea</taxon>
        <taxon>Orectolobiformes</taxon>
        <taxon>Hemiscylliidae</taxon>
        <taxon>Chiloscyllium</taxon>
    </lineage>
</organism>
<comment type="caution">
    <text evidence="3">The sequence shown here is derived from an EMBL/GenBank/DDBJ whole genome shotgun (WGS) entry which is preliminary data.</text>
</comment>
<evidence type="ECO:0000256" key="1">
    <source>
        <dbReference type="SAM" id="MobiDB-lite"/>
    </source>
</evidence>
<name>A0A401SMG6_CHIPU</name>
<dbReference type="PANTHER" id="PTHR37984">
    <property type="entry name" value="PROTEIN CBG26694"/>
    <property type="match status" value="1"/>
</dbReference>
<evidence type="ECO:0000313" key="4">
    <source>
        <dbReference type="Proteomes" id="UP000287033"/>
    </source>
</evidence>
<protein>
    <recommendedName>
        <fullName evidence="2">Integrase catalytic domain-containing protein</fullName>
    </recommendedName>
</protein>
<feature type="region of interest" description="Disordered" evidence="1">
    <location>
        <begin position="1"/>
        <end position="31"/>
    </location>
</feature>
<dbReference type="SUPFAM" id="SSF53098">
    <property type="entry name" value="Ribonuclease H-like"/>
    <property type="match status" value="1"/>
</dbReference>
<accession>A0A401SMG6</accession>
<keyword evidence="4" id="KW-1185">Reference proteome</keyword>
<evidence type="ECO:0000313" key="3">
    <source>
        <dbReference type="EMBL" id="GCC31595.1"/>
    </source>
</evidence>
<dbReference type="AlphaFoldDB" id="A0A401SMG6"/>
<dbReference type="OrthoDB" id="8947436at2759"/>
<sequence length="246" mass="27764">MLTTGVWESRDGNLTGNPKEVKVTPQRSRPVTVQEDDQYGNEKLEALLATLWSQNDTDLGRLNTASPVEIRLKPGAGTVVKFLTHEVIPRLGITSEISSENGSDFIQKVVKLVLQSLRIKQRFGCVHHLQSQGMVESINGTLKAKLNKICASTDLNWVDALPLALMSYRMQTNRMTNLTLHEMLTDRLMPVPKWRGPYEGPSLEQLILELKQYMQQLTMMHETIHLQETQREPTPVNEKGPIKPGD</sequence>
<dbReference type="GO" id="GO:0003676">
    <property type="term" value="F:nucleic acid binding"/>
    <property type="evidence" value="ECO:0007669"/>
    <property type="project" value="InterPro"/>
</dbReference>
<dbReference type="PANTHER" id="PTHR37984:SF5">
    <property type="entry name" value="PROTEIN NYNRIN-LIKE"/>
    <property type="match status" value="1"/>
</dbReference>
<reference evidence="3 4" key="1">
    <citation type="journal article" date="2018" name="Nat. Ecol. Evol.">
        <title>Shark genomes provide insights into elasmobranch evolution and the origin of vertebrates.</title>
        <authorList>
            <person name="Hara Y"/>
            <person name="Yamaguchi K"/>
            <person name="Onimaru K"/>
            <person name="Kadota M"/>
            <person name="Koyanagi M"/>
            <person name="Keeley SD"/>
            <person name="Tatsumi K"/>
            <person name="Tanaka K"/>
            <person name="Motone F"/>
            <person name="Kageyama Y"/>
            <person name="Nozu R"/>
            <person name="Adachi N"/>
            <person name="Nishimura O"/>
            <person name="Nakagawa R"/>
            <person name="Tanegashima C"/>
            <person name="Kiyatake I"/>
            <person name="Matsumoto R"/>
            <person name="Murakumo K"/>
            <person name="Nishida K"/>
            <person name="Terakita A"/>
            <person name="Kuratani S"/>
            <person name="Sato K"/>
            <person name="Hyodo S Kuraku.S."/>
        </authorList>
    </citation>
    <scope>NUCLEOTIDE SEQUENCE [LARGE SCALE GENOMIC DNA]</scope>
</reference>
<feature type="region of interest" description="Disordered" evidence="1">
    <location>
        <begin position="226"/>
        <end position="246"/>
    </location>
</feature>
<dbReference type="GO" id="GO:0015074">
    <property type="term" value="P:DNA integration"/>
    <property type="evidence" value="ECO:0007669"/>
    <property type="project" value="InterPro"/>
</dbReference>